<proteinExistence type="predicted"/>
<reference evidence="2" key="1">
    <citation type="submission" date="2019-03" db="EMBL/GenBank/DDBJ databases">
        <authorList>
            <person name="Hao L."/>
        </authorList>
    </citation>
    <scope>NUCLEOTIDE SEQUENCE</scope>
</reference>
<keyword evidence="1" id="KW-0472">Membrane</keyword>
<keyword evidence="1" id="KW-0812">Transmembrane</keyword>
<protein>
    <submittedName>
        <fullName evidence="2">Uncharacterized protein</fullName>
    </submittedName>
</protein>
<name>A0A485LTK3_9ZZZZ</name>
<organism evidence="2">
    <name type="scientific">anaerobic digester metagenome</name>
    <dbReference type="NCBI Taxonomy" id="1263854"/>
    <lineage>
        <taxon>unclassified sequences</taxon>
        <taxon>metagenomes</taxon>
        <taxon>ecological metagenomes</taxon>
    </lineage>
</organism>
<dbReference type="InterPro" id="IPR038690">
    <property type="entry name" value="NusG_2_sf"/>
</dbReference>
<keyword evidence="1" id="KW-1133">Transmembrane helix</keyword>
<evidence type="ECO:0000256" key="1">
    <source>
        <dbReference type="SAM" id="Phobius"/>
    </source>
</evidence>
<dbReference type="EMBL" id="CAADRN010000005">
    <property type="protein sequence ID" value="VFU11214.1"/>
    <property type="molecule type" value="Genomic_DNA"/>
</dbReference>
<gene>
    <name evidence="2" type="ORF">SCFA_1020005</name>
</gene>
<dbReference type="Pfam" id="PF07009">
    <property type="entry name" value="NusG_II"/>
    <property type="match status" value="1"/>
</dbReference>
<sequence length="135" mass="14877">MRAGEPVKKLDCYLTIVLLALILVSLAALYLLQGRPAGENLTVEIYKNGRLYRSMLLAENSAGEIKISDSEGHYNLVELKEGKVRIKEADCPNQVCVSTGWLSKPGQISVCAPNKLKVIVIGPSEWTDRVDTITY</sequence>
<feature type="transmembrane region" description="Helical" evidence="1">
    <location>
        <begin position="12"/>
        <end position="32"/>
    </location>
</feature>
<dbReference type="AlphaFoldDB" id="A0A485LTK3"/>
<dbReference type="Gene3D" id="2.60.320.10">
    <property type="entry name" value="N-utilization substance G protein NusG, insert domain"/>
    <property type="match status" value="1"/>
</dbReference>
<evidence type="ECO:0000313" key="2">
    <source>
        <dbReference type="EMBL" id="VFU11214.1"/>
    </source>
</evidence>
<accession>A0A485LTK3</accession>